<dbReference type="EMBL" id="CAAHDC010000030">
    <property type="protein sequence ID" value="VGM46598.1"/>
    <property type="molecule type" value="Genomic_DNA"/>
</dbReference>
<dbReference type="RefSeq" id="WP_045340655.1">
    <property type="nucleotide sequence ID" value="NZ_CAAHBH010000032.1"/>
</dbReference>
<proteinExistence type="predicted"/>
<reference evidence="3" key="1">
    <citation type="submission" date="2019-03" db="EMBL/GenBank/DDBJ databases">
        <authorList>
            <consortium name="Pathogen Informatics"/>
        </authorList>
    </citation>
    <scope>NUCLEOTIDE SEQUENCE</scope>
    <source>
        <strain evidence="3">5012STDY7626355</strain>
    </source>
</reference>
<evidence type="ECO:0000313" key="3">
    <source>
        <dbReference type="EMBL" id="VGM46598.1"/>
    </source>
</evidence>
<gene>
    <name evidence="3" type="ORF">SAMEA4873556_05062</name>
</gene>
<keyword evidence="2" id="KW-0472">Membrane</keyword>
<keyword evidence="2" id="KW-0812">Transmembrane</keyword>
<feature type="transmembrane region" description="Helical" evidence="2">
    <location>
        <begin position="43"/>
        <end position="60"/>
    </location>
</feature>
<dbReference type="AlphaFoldDB" id="A0A486V7U9"/>
<name>A0A486V7U9_KLEPN</name>
<evidence type="ECO:0000256" key="2">
    <source>
        <dbReference type="SAM" id="Phobius"/>
    </source>
</evidence>
<sequence length="61" mass="7219">MEENKSLEVEYNELKTKYTNLIADLERRNENITDIVQLITKSFFVFSFISFSMVLIQIALK</sequence>
<keyword evidence="1" id="KW-0175">Coiled coil</keyword>
<feature type="coiled-coil region" evidence="1">
    <location>
        <begin position="4"/>
        <end position="35"/>
    </location>
</feature>
<evidence type="ECO:0000256" key="1">
    <source>
        <dbReference type="SAM" id="Coils"/>
    </source>
</evidence>
<keyword evidence="2" id="KW-1133">Transmembrane helix</keyword>
<accession>A0A486V7U9</accession>
<protein>
    <submittedName>
        <fullName evidence="3">Uncharacterized protein</fullName>
    </submittedName>
</protein>
<organism evidence="3">
    <name type="scientific">Klebsiella pneumoniae</name>
    <dbReference type="NCBI Taxonomy" id="573"/>
    <lineage>
        <taxon>Bacteria</taxon>
        <taxon>Pseudomonadati</taxon>
        <taxon>Pseudomonadota</taxon>
        <taxon>Gammaproteobacteria</taxon>
        <taxon>Enterobacterales</taxon>
        <taxon>Enterobacteriaceae</taxon>
        <taxon>Klebsiella/Raoultella group</taxon>
        <taxon>Klebsiella</taxon>
        <taxon>Klebsiella pneumoniae complex</taxon>
    </lineage>
</organism>